<reference evidence="3" key="1">
    <citation type="journal article" date="2019" name="Int. J. Syst. Evol. Microbiol.">
        <title>The Global Catalogue of Microorganisms (GCM) 10K type strain sequencing project: providing services to taxonomists for standard genome sequencing and annotation.</title>
        <authorList>
            <consortium name="The Broad Institute Genomics Platform"/>
            <consortium name="The Broad Institute Genome Sequencing Center for Infectious Disease"/>
            <person name="Wu L."/>
            <person name="Ma J."/>
        </authorList>
    </citation>
    <scope>NUCLEOTIDE SEQUENCE [LARGE SCALE GENOMIC DNA]</scope>
    <source>
        <strain evidence="3">JCM 18303</strain>
    </source>
</reference>
<dbReference type="Pfam" id="PF08241">
    <property type="entry name" value="Methyltransf_11"/>
    <property type="match status" value="1"/>
</dbReference>
<proteinExistence type="predicted"/>
<protein>
    <recommendedName>
        <fullName evidence="1">Methyltransferase type 11 domain-containing protein</fullName>
    </recommendedName>
</protein>
<dbReference type="CDD" id="cd02440">
    <property type="entry name" value="AdoMet_MTases"/>
    <property type="match status" value="1"/>
</dbReference>
<accession>A0ABP9QFW5</accession>
<dbReference type="EMBL" id="BAABJP010000023">
    <property type="protein sequence ID" value="GAA5161220.1"/>
    <property type="molecule type" value="Genomic_DNA"/>
</dbReference>
<comment type="caution">
    <text evidence="2">The sequence shown here is derived from an EMBL/GenBank/DDBJ whole genome shotgun (WGS) entry which is preliminary data.</text>
</comment>
<dbReference type="SUPFAM" id="SSF53335">
    <property type="entry name" value="S-adenosyl-L-methionine-dependent methyltransferases"/>
    <property type="match status" value="1"/>
</dbReference>
<dbReference type="Proteomes" id="UP001428817">
    <property type="component" value="Unassembled WGS sequence"/>
</dbReference>
<feature type="domain" description="Methyltransferase type 11" evidence="1">
    <location>
        <begin position="34"/>
        <end position="128"/>
    </location>
</feature>
<gene>
    <name evidence="2" type="ORF">GCM10023321_45110</name>
</gene>
<dbReference type="Gene3D" id="3.40.50.150">
    <property type="entry name" value="Vaccinia Virus protein VP39"/>
    <property type="match status" value="1"/>
</dbReference>
<evidence type="ECO:0000313" key="3">
    <source>
        <dbReference type="Proteomes" id="UP001428817"/>
    </source>
</evidence>
<organism evidence="2 3">
    <name type="scientific">Pseudonocardia eucalypti</name>
    <dbReference type="NCBI Taxonomy" id="648755"/>
    <lineage>
        <taxon>Bacteria</taxon>
        <taxon>Bacillati</taxon>
        <taxon>Actinomycetota</taxon>
        <taxon>Actinomycetes</taxon>
        <taxon>Pseudonocardiales</taxon>
        <taxon>Pseudonocardiaceae</taxon>
        <taxon>Pseudonocardia</taxon>
    </lineage>
</organism>
<evidence type="ECO:0000259" key="1">
    <source>
        <dbReference type="Pfam" id="PF08241"/>
    </source>
</evidence>
<dbReference type="InterPro" id="IPR013216">
    <property type="entry name" value="Methyltransf_11"/>
</dbReference>
<dbReference type="PANTHER" id="PTHR43861">
    <property type="entry name" value="TRANS-ACONITATE 2-METHYLTRANSFERASE-RELATED"/>
    <property type="match status" value="1"/>
</dbReference>
<dbReference type="PANTHER" id="PTHR43861:SF6">
    <property type="entry name" value="METHYLTRANSFERASE TYPE 11"/>
    <property type="match status" value="1"/>
</dbReference>
<evidence type="ECO:0000313" key="2">
    <source>
        <dbReference type="EMBL" id="GAA5161220.1"/>
    </source>
</evidence>
<name>A0ABP9QFW5_9PSEU</name>
<dbReference type="InterPro" id="IPR029063">
    <property type="entry name" value="SAM-dependent_MTases_sf"/>
</dbReference>
<keyword evidence="3" id="KW-1185">Reference proteome</keyword>
<sequence length="222" mass="24908">MADLFDSYSGTMDSVERPFSKWLHENLPGGRRALDIGCGAGRYTTMLADLYEEVSGVDPAPNMIEIAKRDRSRSNVTYQVNDALSMTPAKDGVFDLVFAFSCVLHMAKPPVILPHLANLVAPGGALVIFDPERPADHGEPNWQVNYAFRLARMAYEITGQVEVSVNVLRGFTHRCWLEISERTVPFNGEEFRREYSAVLPGVTFEENIFPGFLTAYWMKPLN</sequence>